<sequence>MVPEIALPPEYRNTKAGRELYSEIEIHASPGRIWEILTVFPWYPEWNPFIRSIRGDLVVGGRITAELRPPGSAGMTIRPVLVKMDPPREFRWMGHLFISGLFNGKHVFEIHPAGTGRCRFVQREIFSSFLLPLFTQMLNGGTARGFTDMNAALKERAENTGPEIQ</sequence>
<dbReference type="SUPFAM" id="SSF55961">
    <property type="entry name" value="Bet v1-like"/>
    <property type="match status" value="1"/>
</dbReference>
<dbReference type="InterPro" id="IPR023393">
    <property type="entry name" value="START-like_dom_sf"/>
</dbReference>
<dbReference type="eggNOG" id="arCOG05264">
    <property type="taxonomic scope" value="Archaea"/>
</dbReference>
<organism evidence="1 2">
    <name type="scientific">Methanoregula formicica (strain DSM 22288 / NBRC 105244 / SMSP)</name>
    <dbReference type="NCBI Taxonomy" id="593750"/>
    <lineage>
        <taxon>Archaea</taxon>
        <taxon>Methanobacteriati</taxon>
        <taxon>Methanobacteriota</taxon>
        <taxon>Stenosarchaea group</taxon>
        <taxon>Methanomicrobia</taxon>
        <taxon>Methanomicrobiales</taxon>
        <taxon>Methanoregulaceae</taxon>
        <taxon>Methanoregula</taxon>
    </lineage>
</organism>
<dbReference type="Proteomes" id="UP000010824">
    <property type="component" value="Chromosome"/>
</dbReference>
<reference evidence="1 2" key="2">
    <citation type="journal article" date="2014" name="Genome Announc.">
        <title>Complete Genome Sequence of Methanoregula formicica SMSPT, a Mesophilic Hydrogenotrophic Methanogen Isolated from a Methanogenic Upflow Anaerobic Sludge Blanket Reactor.</title>
        <authorList>
            <person name="Yamamoto K."/>
            <person name="Tamaki H."/>
            <person name="Cadillo-Quiroz H."/>
            <person name="Imachi H."/>
            <person name="Kyrpides N."/>
            <person name="Woyke T."/>
            <person name="Goodwin L."/>
            <person name="Zinder S.H."/>
            <person name="Kamagata Y."/>
            <person name="Liu W.T."/>
        </authorList>
    </citation>
    <scope>NUCLEOTIDE SEQUENCE [LARGE SCALE GENOMIC DNA]</scope>
    <source>
        <strain evidence="2">DSM 22288 / NBRC 105244 / SMSP</strain>
    </source>
</reference>
<evidence type="ECO:0008006" key="3">
    <source>
        <dbReference type="Google" id="ProtNLM"/>
    </source>
</evidence>
<dbReference type="KEGG" id="mfo:Metfor_0019"/>
<dbReference type="PANTHER" id="PTHR36166">
    <property type="entry name" value="CHROMOSOME 9, WHOLE GENOME SHOTGUN SEQUENCE"/>
    <property type="match status" value="1"/>
</dbReference>
<dbReference type="PANTHER" id="PTHR36166:SF1">
    <property type="entry name" value="SRPBCC DOMAIN-CONTAINING PROTEIN"/>
    <property type="match status" value="1"/>
</dbReference>
<dbReference type="EMBL" id="CP003167">
    <property type="protein sequence ID" value="AGB01107.1"/>
    <property type="molecule type" value="Genomic_DNA"/>
</dbReference>
<dbReference type="STRING" id="593750.Metfor_0019"/>
<evidence type="ECO:0000313" key="2">
    <source>
        <dbReference type="Proteomes" id="UP000010824"/>
    </source>
</evidence>
<dbReference type="GeneID" id="14308363"/>
<dbReference type="HOGENOM" id="CLU_069867_4_0_2"/>
<dbReference type="InterPro" id="IPR019587">
    <property type="entry name" value="Polyketide_cyclase/dehydratase"/>
</dbReference>
<evidence type="ECO:0000313" key="1">
    <source>
        <dbReference type="EMBL" id="AGB01107.1"/>
    </source>
</evidence>
<gene>
    <name evidence="1" type="ordered locus">Metfor_0019</name>
</gene>
<dbReference type="AlphaFoldDB" id="L0H8N7"/>
<dbReference type="Gene3D" id="3.30.530.20">
    <property type="match status" value="1"/>
</dbReference>
<dbReference type="OrthoDB" id="66844at2157"/>
<reference evidence="2" key="1">
    <citation type="submission" date="2011-12" db="EMBL/GenBank/DDBJ databases">
        <title>Complete sequence of Methanoregula formicicum SMSP.</title>
        <authorList>
            <person name="Lucas S."/>
            <person name="Han J."/>
            <person name="Lapidus A."/>
            <person name="Cheng J.-F."/>
            <person name="Goodwin L."/>
            <person name="Pitluck S."/>
            <person name="Peters L."/>
            <person name="Ovchinnikova G."/>
            <person name="Teshima H."/>
            <person name="Detter J.C."/>
            <person name="Han C."/>
            <person name="Tapia R."/>
            <person name="Land M."/>
            <person name="Hauser L."/>
            <person name="Kyrpides N."/>
            <person name="Ivanova N."/>
            <person name="Pagani I."/>
            <person name="Imachi H."/>
            <person name="Tamaki H."/>
            <person name="Sekiguchi Y."/>
            <person name="Kamagata Y."/>
            <person name="Cadillo-Quiroz H."/>
            <person name="Zinder S."/>
            <person name="Liu W.-T."/>
            <person name="Woyke T."/>
        </authorList>
    </citation>
    <scope>NUCLEOTIDE SEQUENCE [LARGE SCALE GENOMIC DNA]</scope>
    <source>
        <strain evidence="2">DSM 22288 / NBRC 105244 / SMSP</strain>
    </source>
</reference>
<keyword evidence="2" id="KW-1185">Reference proteome</keyword>
<name>L0H8N7_METFS</name>
<protein>
    <recommendedName>
        <fullName evidence="3">Polyketide cyclase / dehydrase and lipid transport</fullName>
    </recommendedName>
</protein>
<dbReference type="InParanoid" id="L0H8N7"/>
<dbReference type="RefSeq" id="WP_015284071.1">
    <property type="nucleotide sequence ID" value="NC_019943.1"/>
</dbReference>
<proteinExistence type="predicted"/>
<dbReference type="CDD" id="cd07822">
    <property type="entry name" value="SRPBCC_4"/>
    <property type="match status" value="1"/>
</dbReference>
<accession>L0H8N7</accession>
<dbReference type="Pfam" id="PF10604">
    <property type="entry name" value="Polyketide_cyc2"/>
    <property type="match status" value="1"/>
</dbReference>